<evidence type="ECO:0000313" key="1">
    <source>
        <dbReference type="EMBL" id="SXD86546.1"/>
    </source>
</evidence>
<dbReference type="EMBL" id="UJYZ02000034">
    <property type="protein sequence ID" value="VVK25806.1"/>
    <property type="molecule type" value="Genomic_DNA"/>
</dbReference>
<keyword evidence="4" id="KW-1185">Reference proteome</keyword>
<gene>
    <name evidence="2" type="ORF">SAMEA3538468_04827</name>
    <name evidence="1" type="ORF">SAMEA3538780_00273</name>
</gene>
<evidence type="ECO:0000313" key="4">
    <source>
        <dbReference type="Proteomes" id="UP000259400"/>
    </source>
</evidence>
<dbReference type="Proteomes" id="UP000257712">
    <property type="component" value="Unassembled WGS sequence"/>
</dbReference>
<accession>A0A8B4TQ00</accession>
<organism evidence="1 3">
    <name type="scientific">Klebsiella quasivariicola</name>
    <dbReference type="NCBI Taxonomy" id="2026240"/>
    <lineage>
        <taxon>Bacteria</taxon>
        <taxon>Pseudomonadati</taxon>
        <taxon>Pseudomonadota</taxon>
        <taxon>Gammaproteobacteria</taxon>
        <taxon>Enterobacterales</taxon>
        <taxon>Enterobacteriaceae</taxon>
        <taxon>Klebsiella/Raoultella group</taxon>
        <taxon>Klebsiella</taxon>
        <taxon>Klebsiella pneumoniae complex</taxon>
    </lineage>
</organism>
<reference evidence="1 3" key="1">
    <citation type="submission" date="2018-08" db="EMBL/GenBank/DDBJ databases">
        <authorList>
            <consortium name="Pathogen Informatics"/>
        </authorList>
    </citation>
    <scope>NUCLEOTIDE SEQUENCE [LARGE SCALE GENOMIC DNA]</scope>
    <source>
        <strain evidence="2 4">EuSCAPE_IL010</strain>
        <strain evidence="1 3">EuSCAPE_IT371</strain>
    </source>
</reference>
<dbReference type="Proteomes" id="UP000259400">
    <property type="component" value="Unassembled WGS sequence"/>
</dbReference>
<evidence type="ECO:0000313" key="2">
    <source>
        <dbReference type="EMBL" id="VVK25806.1"/>
    </source>
</evidence>
<comment type="caution">
    <text evidence="1">The sequence shown here is derived from an EMBL/GenBank/DDBJ whole genome shotgun (WGS) entry which is preliminary data.</text>
</comment>
<dbReference type="EMBL" id="UJZG01000001">
    <property type="protein sequence ID" value="SXD86546.1"/>
    <property type="molecule type" value="Genomic_DNA"/>
</dbReference>
<sequence>MQFCEFLTRQRRPKVGIALADNIERILCKAIRPVVIAGFSSTAVSHTRRARFTVTQQKASAQAVGNTQTLRGHLISQPPVNNVLNDFESVDFI</sequence>
<proteinExistence type="predicted"/>
<dbReference type="AlphaFoldDB" id="A0A8B4TQ00"/>
<name>A0A8B4TQ00_9ENTR</name>
<evidence type="ECO:0000313" key="3">
    <source>
        <dbReference type="Proteomes" id="UP000257712"/>
    </source>
</evidence>
<protein>
    <submittedName>
        <fullName evidence="1">Uncharacterized protein</fullName>
    </submittedName>
</protein>